<dbReference type="InterPro" id="IPR023498">
    <property type="entry name" value="Zn_transptr_ZupT"/>
</dbReference>
<gene>
    <name evidence="13 14" type="primary">zupT</name>
    <name evidence="14" type="ORF">G5B42_03870</name>
</gene>
<organism evidence="14 15">
    <name type="scientific">Capillibacterium thermochitinicola</name>
    <dbReference type="NCBI Taxonomy" id="2699427"/>
    <lineage>
        <taxon>Bacteria</taxon>
        <taxon>Bacillati</taxon>
        <taxon>Bacillota</taxon>
        <taxon>Capillibacterium</taxon>
    </lineage>
</organism>
<evidence type="ECO:0000256" key="6">
    <source>
        <dbReference type="ARBA" id="ARBA00022723"/>
    </source>
</evidence>
<sequence>MVLTTENILMAFGLTVIAGLSTGIGSILAFYTKQTNKKFLSATLGFSAGVMLYVSMIEIFAKARTSLEAVYGTTTGFLVTTIAFFGGIFLIALIDKLVPDVENPHAMRDVNEMEVSEAGDPSLLRMGLFSALAIAIHNFPEGLATFVSALQDPALGISITVAIALHNIPEGIAVSVPVYYATENRRTAFRYSFLSGLSEPLGAIIGFFLLYNFFTPAMFGLIFAGVAGIMVYISLDELLPTAEKYGEHHIAIYGLILGMIVMAASLVMFA</sequence>
<dbReference type="Pfam" id="PF02535">
    <property type="entry name" value="Zip"/>
    <property type="match status" value="1"/>
</dbReference>
<dbReference type="InterPro" id="IPR003689">
    <property type="entry name" value="ZIP"/>
</dbReference>
<dbReference type="GO" id="GO:0046872">
    <property type="term" value="F:metal ion binding"/>
    <property type="evidence" value="ECO:0007669"/>
    <property type="project" value="UniProtKB-KW"/>
</dbReference>
<accession>A0A8J6LLS0</accession>
<keyword evidence="3 13" id="KW-0813">Transport</keyword>
<feature type="transmembrane region" description="Helical" evidence="13">
    <location>
        <begin position="39"/>
        <end position="57"/>
    </location>
</feature>
<feature type="binding site" description="M1 metal binding site" evidence="13">
    <location>
        <position position="170"/>
    </location>
    <ligand>
        <name>Zn(2+)</name>
        <dbReference type="ChEBI" id="CHEBI:29105"/>
    </ligand>
</feature>
<comment type="similarity">
    <text evidence="2 13">Belongs to the ZIP transporter (TC 2.A.5) family. ZupT subfamily.</text>
</comment>
<feature type="binding site" description="M2 metal binding site" evidence="13">
    <location>
        <position position="138"/>
    </location>
    <ligand>
        <name>Fe(2+)</name>
        <dbReference type="ChEBI" id="CHEBI:29033"/>
    </ligand>
</feature>
<evidence type="ECO:0000256" key="10">
    <source>
        <dbReference type="ARBA" id="ARBA00023004"/>
    </source>
</evidence>
<keyword evidence="12 13" id="KW-0472">Membrane</keyword>
<keyword evidence="7 13" id="KW-0862">Zinc</keyword>
<dbReference type="AlphaFoldDB" id="A0A8J6LLS0"/>
<evidence type="ECO:0000256" key="2">
    <source>
        <dbReference type="ARBA" id="ARBA00009703"/>
    </source>
</evidence>
<comment type="caution">
    <text evidence="13">Lacks conserved residue(s) required for the propagation of feature annotation.</text>
</comment>
<feature type="binding site" description="M2 metal binding site" evidence="13">
    <location>
        <position position="167"/>
    </location>
    <ligand>
        <name>Fe(2+)</name>
        <dbReference type="ChEBI" id="CHEBI:29033"/>
    </ligand>
</feature>
<evidence type="ECO:0000313" key="15">
    <source>
        <dbReference type="Proteomes" id="UP000657177"/>
    </source>
</evidence>
<keyword evidence="15" id="KW-1185">Reference proteome</keyword>
<feature type="transmembrane region" description="Helical" evidence="13">
    <location>
        <begin position="217"/>
        <end position="238"/>
    </location>
</feature>
<keyword evidence="10" id="KW-0408">Iron</keyword>
<feature type="binding site" description="M2 metal binding site" evidence="13">
    <location>
        <position position="199"/>
    </location>
    <ligand>
        <name>Fe(2+)</name>
        <dbReference type="ChEBI" id="CHEBI:29033"/>
    </ligand>
</feature>
<protein>
    <recommendedName>
        <fullName evidence="13">Zinc transporter ZupT</fullName>
    </recommendedName>
</protein>
<keyword evidence="8 13" id="KW-0864">Zinc transport</keyword>
<feature type="transmembrane region" description="Helical" evidence="13">
    <location>
        <begin position="12"/>
        <end position="32"/>
    </location>
</feature>
<comment type="caution">
    <text evidence="14">The sequence shown here is derived from an EMBL/GenBank/DDBJ whole genome shotgun (WGS) entry which is preliminary data.</text>
</comment>
<feature type="binding site" description="M2 metal binding site" evidence="13">
    <location>
        <position position="170"/>
    </location>
    <ligand>
        <name>Fe(2+)</name>
        <dbReference type="ChEBI" id="CHEBI:29033"/>
    </ligand>
</feature>
<evidence type="ECO:0000256" key="3">
    <source>
        <dbReference type="ARBA" id="ARBA00022448"/>
    </source>
</evidence>
<dbReference type="PANTHER" id="PTHR11040">
    <property type="entry name" value="ZINC/IRON TRANSPORTER"/>
    <property type="match status" value="1"/>
</dbReference>
<evidence type="ECO:0000313" key="14">
    <source>
        <dbReference type="EMBL" id="MBA2132679.1"/>
    </source>
</evidence>
<evidence type="ECO:0000256" key="11">
    <source>
        <dbReference type="ARBA" id="ARBA00023065"/>
    </source>
</evidence>
<evidence type="ECO:0000256" key="12">
    <source>
        <dbReference type="ARBA" id="ARBA00023136"/>
    </source>
</evidence>
<reference evidence="14" key="1">
    <citation type="submission" date="2020-06" db="EMBL/GenBank/DDBJ databases">
        <title>Novel chitinolytic bacterium.</title>
        <authorList>
            <person name="Ungkulpasvich U."/>
            <person name="Kosugi A."/>
            <person name="Uke A."/>
        </authorList>
    </citation>
    <scope>NUCLEOTIDE SEQUENCE</scope>
    <source>
        <strain evidence="14">UUS1-1</strain>
    </source>
</reference>
<evidence type="ECO:0000256" key="1">
    <source>
        <dbReference type="ARBA" id="ARBA00004651"/>
    </source>
</evidence>
<keyword evidence="9 13" id="KW-1133">Transmembrane helix</keyword>
<dbReference type="GO" id="GO:0005385">
    <property type="term" value="F:zinc ion transmembrane transporter activity"/>
    <property type="evidence" value="ECO:0007669"/>
    <property type="project" value="UniProtKB-UniRule"/>
</dbReference>
<dbReference type="EMBL" id="JAAKDE010000007">
    <property type="protein sequence ID" value="MBA2132679.1"/>
    <property type="molecule type" value="Genomic_DNA"/>
</dbReference>
<comment type="subcellular location">
    <subcellularLocation>
        <location evidence="1 13">Cell membrane</location>
        <topology evidence="1 13">Multi-pass membrane protein</topology>
    </subcellularLocation>
</comment>
<feature type="transmembrane region" description="Helical" evidence="13">
    <location>
        <begin position="69"/>
        <end position="94"/>
    </location>
</feature>
<keyword evidence="6" id="KW-0479">Metal-binding</keyword>
<evidence type="ECO:0000256" key="9">
    <source>
        <dbReference type="ARBA" id="ARBA00022989"/>
    </source>
</evidence>
<proteinExistence type="inferred from homology"/>
<evidence type="ECO:0000256" key="5">
    <source>
        <dbReference type="ARBA" id="ARBA00022692"/>
    </source>
</evidence>
<keyword evidence="11 13" id="KW-0406">Ion transport</keyword>
<feature type="binding site" description="M2 metal binding site" evidence="13">
    <location>
        <position position="141"/>
    </location>
    <ligand>
        <name>Fe(2+)</name>
        <dbReference type="ChEBI" id="CHEBI:29033"/>
    </ligand>
</feature>
<comment type="function">
    <text evidence="13">Mediates zinc uptake. May also transport other divalent cations.</text>
</comment>
<evidence type="ECO:0000256" key="7">
    <source>
        <dbReference type="ARBA" id="ARBA00022833"/>
    </source>
</evidence>
<dbReference type="RefSeq" id="WP_181339136.1">
    <property type="nucleotide sequence ID" value="NZ_JAAKDE010000007.1"/>
</dbReference>
<comment type="catalytic activity">
    <reaction evidence="13">
        <text>Zn(2+)(in) = Zn(2+)(out)</text>
        <dbReference type="Rhea" id="RHEA:29351"/>
        <dbReference type="ChEBI" id="CHEBI:29105"/>
    </reaction>
</comment>
<evidence type="ECO:0000256" key="13">
    <source>
        <dbReference type="HAMAP-Rule" id="MF_00548"/>
    </source>
</evidence>
<dbReference type="PANTHER" id="PTHR11040:SF205">
    <property type="entry name" value="ZINC TRANSPORTER ZUPT"/>
    <property type="match status" value="1"/>
</dbReference>
<feature type="binding site" description="M1 metal binding site" evidence="13">
    <location>
        <position position="166"/>
    </location>
    <ligand>
        <name>Zn(2+)</name>
        <dbReference type="ChEBI" id="CHEBI:29105"/>
    </ligand>
</feature>
<keyword evidence="4 13" id="KW-1003">Cell membrane</keyword>
<dbReference type="HAMAP" id="MF_00548">
    <property type="entry name" value="ZupT"/>
    <property type="match status" value="1"/>
</dbReference>
<dbReference type="Proteomes" id="UP000657177">
    <property type="component" value="Unassembled WGS sequence"/>
</dbReference>
<evidence type="ECO:0000256" key="4">
    <source>
        <dbReference type="ARBA" id="ARBA00022475"/>
    </source>
</evidence>
<keyword evidence="5 13" id="KW-0812">Transmembrane</keyword>
<dbReference type="NCBIfam" id="NF003243">
    <property type="entry name" value="PRK04201.1"/>
    <property type="match status" value="1"/>
</dbReference>
<name>A0A8J6LLS0_9FIRM</name>
<evidence type="ECO:0000256" key="8">
    <source>
        <dbReference type="ARBA" id="ARBA00022906"/>
    </source>
</evidence>
<feature type="transmembrane region" description="Helical" evidence="13">
    <location>
        <begin position="250"/>
        <end position="269"/>
    </location>
</feature>
<dbReference type="GO" id="GO:0005886">
    <property type="term" value="C:plasma membrane"/>
    <property type="evidence" value="ECO:0007669"/>
    <property type="project" value="UniProtKB-SubCell"/>
</dbReference>
<feature type="binding site" description="M1 metal binding site" evidence="13">
    <location>
        <position position="141"/>
    </location>
    <ligand>
        <name>Zn(2+)</name>
        <dbReference type="ChEBI" id="CHEBI:29105"/>
    </ligand>
</feature>